<dbReference type="EMBL" id="JARIHO010000045">
    <property type="protein sequence ID" value="KAJ7323981.1"/>
    <property type="molecule type" value="Genomic_DNA"/>
</dbReference>
<evidence type="ECO:0000313" key="2">
    <source>
        <dbReference type="EMBL" id="KAJ7323981.1"/>
    </source>
</evidence>
<accession>A0AAD6ZIG6</accession>
<evidence type="ECO:0000313" key="3">
    <source>
        <dbReference type="Proteomes" id="UP001218218"/>
    </source>
</evidence>
<evidence type="ECO:0000256" key="1">
    <source>
        <dbReference type="SAM" id="MobiDB-lite"/>
    </source>
</evidence>
<feature type="compositionally biased region" description="Basic and acidic residues" evidence="1">
    <location>
        <begin position="19"/>
        <end position="32"/>
    </location>
</feature>
<feature type="compositionally biased region" description="Basic and acidic residues" evidence="1">
    <location>
        <begin position="1"/>
        <end position="12"/>
    </location>
</feature>
<gene>
    <name evidence="2" type="ORF">DFH08DRAFT_817457</name>
</gene>
<proteinExistence type="predicted"/>
<dbReference type="AlphaFoldDB" id="A0AAD6ZIG6"/>
<protein>
    <submittedName>
        <fullName evidence="2">Uncharacterized protein</fullName>
    </submittedName>
</protein>
<dbReference type="Proteomes" id="UP001218218">
    <property type="component" value="Unassembled WGS sequence"/>
</dbReference>
<organism evidence="2 3">
    <name type="scientific">Mycena albidolilacea</name>
    <dbReference type="NCBI Taxonomy" id="1033008"/>
    <lineage>
        <taxon>Eukaryota</taxon>
        <taxon>Fungi</taxon>
        <taxon>Dikarya</taxon>
        <taxon>Basidiomycota</taxon>
        <taxon>Agaricomycotina</taxon>
        <taxon>Agaricomycetes</taxon>
        <taxon>Agaricomycetidae</taxon>
        <taxon>Agaricales</taxon>
        <taxon>Marasmiineae</taxon>
        <taxon>Mycenaceae</taxon>
        <taxon>Mycena</taxon>
    </lineage>
</organism>
<sequence>MVKIYTGRDRADAVTQGEEMERERISRKRPVENEVAAWWGPDEVEDEGGGDKTKGGADEQDGDPVDSMVGGGVVHGNAGGKGAARVVFGGEGATVARGAADTARGEAREMRVANGSCYGDTEVWAWLLAESSRDIWARTRGGVNIARWRGRSERGAEAAAGRERGHGGRVVAKLRQVRGRETHAGNGTAEVTGVGTGRDRGWVGAGIGGRDKTPTHLVLSPLGVGAAATTVTKARARTAENFMLRTDSELRKCWVLFLTPARRVSSDGDGTRPSSYALYELLTYIATRGRKKWFDSEIRMTNPEDGSEWALDVPGSLGAADFHLVNGGKVVLRPSADGGEDGSPTQACAADLVHRVPRPSSWASPPPTTGAWI</sequence>
<comment type="caution">
    <text evidence="2">The sequence shown here is derived from an EMBL/GenBank/DDBJ whole genome shotgun (WGS) entry which is preliminary data.</text>
</comment>
<name>A0AAD6ZIG6_9AGAR</name>
<feature type="region of interest" description="Disordered" evidence="1">
    <location>
        <begin position="1"/>
        <end position="76"/>
    </location>
</feature>
<keyword evidence="3" id="KW-1185">Reference proteome</keyword>
<reference evidence="2" key="1">
    <citation type="submission" date="2023-03" db="EMBL/GenBank/DDBJ databases">
        <title>Massive genome expansion in bonnet fungi (Mycena s.s.) driven by repeated elements and novel gene families across ecological guilds.</title>
        <authorList>
            <consortium name="Lawrence Berkeley National Laboratory"/>
            <person name="Harder C.B."/>
            <person name="Miyauchi S."/>
            <person name="Viragh M."/>
            <person name="Kuo A."/>
            <person name="Thoen E."/>
            <person name="Andreopoulos B."/>
            <person name="Lu D."/>
            <person name="Skrede I."/>
            <person name="Drula E."/>
            <person name="Henrissat B."/>
            <person name="Morin E."/>
            <person name="Kohler A."/>
            <person name="Barry K."/>
            <person name="LaButti K."/>
            <person name="Morin E."/>
            <person name="Salamov A."/>
            <person name="Lipzen A."/>
            <person name="Mereny Z."/>
            <person name="Hegedus B."/>
            <person name="Baldrian P."/>
            <person name="Stursova M."/>
            <person name="Weitz H."/>
            <person name="Taylor A."/>
            <person name="Grigoriev I.V."/>
            <person name="Nagy L.G."/>
            <person name="Martin F."/>
            <person name="Kauserud H."/>
        </authorList>
    </citation>
    <scope>NUCLEOTIDE SEQUENCE</scope>
    <source>
        <strain evidence="2">CBHHK002</strain>
    </source>
</reference>